<proteinExistence type="predicted"/>
<reference evidence="1 2" key="1">
    <citation type="submission" date="2015-05" db="EMBL/GenBank/DDBJ databases">
        <title>Evolution of Trichinella species and genotypes.</title>
        <authorList>
            <person name="Korhonen P.K."/>
            <person name="Edoardo P."/>
            <person name="Giuseppe L.R."/>
            <person name="Gasser R.B."/>
        </authorList>
    </citation>
    <scope>NUCLEOTIDE SEQUENCE [LARGE SCALE GENOMIC DNA]</scope>
    <source>
        <strain evidence="1">ISS10</strain>
    </source>
</reference>
<keyword evidence="2" id="KW-1185">Reference proteome</keyword>
<dbReference type="EMBL" id="JYDW01000271">
    <property type="protein sequence ID" value="KRZ50291.1"/>
    <property type="molecule type" value="Genomic_DNA"/>
</dbReference>
<protein>
    <submittedName>
        <fullName evidence="1">Uncharacterized protein</fullName>
    </submittedName>
</protein>
<name>A0A0V1KSF7_9BILA</name>
<gene>
    <name evidence="1" type="ORF">T02_2441</name>
</gene>
<comment type="caution">
    <text evidence="1">The sequence shown here is derived from an EMBL/GenBank/DDBJ whole genome shotgun (WGS) entry which is preliminary data.</text>
</comment>
<evidence type="ECO:0000313" key="1">
    <source>
        <dbReference type="EMBL" id="KRZ50291.1"/>
    </source>
</evidence>
<sequence length="144" mass="16355">MAVEQLYRSDLISEIDAKPILNDTASYGRKQRTLGNPKHWRSTAEKEFFVPISMMRSSYATAPTSTLYKMQSGETRCSPFRCVFEILTVNSPIPRTTVAGVRAKQTHFLEAKVAAWKRVWSSTLRRAPLLDGSSNDRHYLSMLP</sequence>
<dbReference type="Proteomes" id="UP000054721">
    <property type="component" value="Unassembled WGS sequence"/>
</dbReference>
<dbReference type="AlphaFoldDB" id="A0A0V1KSF7"/>
<accession>A0A0V1KSF7</accession>
<organism evidence="1 2">
    <name type="scientific">Trichinella nativa</name>
    <dbReference type="NCBI Taxonomy" id="6335"/>
    <lineage>
        <taxon>Eukaryota</taxon>
        <taxon>Metazoa</taxon>
        <taxon>Ecdysozoa</taxon>
        <taxon>Nematoda</taxon>
        <taxon>Enoplea</taxon>
        <taxon>Dorylaimia</taxon>
        <taxon>Trichinellida</taxon>
        <taxon>Trichinellidae</taxon>
        <taxon>Trichinella</taxon>
    </lineage>
</organism>
<evidence type="ECO:0000313" key="2">
    <source>
        <dbReference type="Proteomes" id="UP000054721"/>
    </source>
</evidence>